<dbReference type="AlphaFoldDB" id="A0A1C3NEU5"/>
<name>A0A1C3NEU5_ECOLX</name>
<evidence type="ECO:0000313" key="1">
    <source>
        <dbReference type="EMBL" id="SBV31101.1"/>
    </source>
</evidence>
<reference evidence="1" key="2">
    <citation type="submission" date="2016-06" db="EMBL/GenBank/DDBJ databases">
        <authorList>
            <person name="Kjaerup R.B."/>
            <person name="Dalgaard T.S."/>
            <person name="Juul-Madsen H.R."/>
        </authorList>
    </citation>
    <scope>NUCLEOTIDE SEQUENCE</scope>
    <source>
        <strain evidence="1">KP37</strain>
        <plasmid evidence="1">pKP37-BE</plasmid>
    </source>
</reference>
<reference evidence="1" key="1">
    <citation type="journal article" date="2016" name="Eurosurveillance">
        <title>Identification of a novel plasmid-mediated colistin-resistance gene, mcr-2, in Escherichia coli, Belgium, June 2016.</title>
        <authorList>
            <person name="Xavier B.B."/>
            <person name="Lammens C."/>
            <person name="Ruhal R."/>
            <person name="Kumar-Singh S."/>
            <person name="Butaye P."/>
            <person name="Goossens H."/>
            <person name="Malhotra-Kumar S."/>
        </authorList>
    </citation>
    <scope>NUCLEOTIDE SEQUENCE</scope>
    <source>
        <strain evidence="1">KP37</strain>
        <plasmid evidence="1">pKP37-BE</plasmid>
    </source>
</reference>
<accession>A0A1C3NEU5</accession>
<protein>
    <submittedName>
        <fullName evidence="1">Uncharacterized protein</fullName>
    </submittedName>
</protein>
<dbReference type="EMBL" id="LT598652">
    <property type="protein sequence ID" value="SBV31101.1"/>
    <property type="molecule type" value="Genomic_DNA"/>
</dbReference>
<proteinExistence type="predicted"/>
<geneLocation type="plasmid" evidence="1">
    <name>pKP37-BE</name>
</geneLocation>
<keyword evidence="1" id="KW-0614">Plasmid</keyword>
<sequence>MVGHLKAKVTALLSVSSLAAKPCGNTAMSMFSYNIQN</sequence>
<organism evidence="1">
    <name type="scientific">Escherichia coli</name>
    <dbReference type="NCBI Taxonomy" id="562"/>
    <lineage>
        <taxon>Bacteria</taxon>
        <taxon>Pseudomonadati</taxon>
        <taxon>Pseudomonadota</taxon>
        <taxon>Gammaproteobacteria</taxon>
        <taxon>Enterobacterales</taxon>
        <taxon>Enterobacteriaceae</taxon>
        <taxon>Escherichia</taxon>
    </lineage>
</organism>